<dbReference type="PROSITE" id="PS00028">
    <property type="entry name" value="ZINC_FINGER_C2H2_1"/>
    <property type="match status" value="4"/>
</dbReference>
<feature type="region of interest" description="Disordered" evidence="6">
    <location>
        <begin position="201"/>
        <end position="257"/>
    </location>
</feature>
<name>A0A9J7HUI9_BRAFL</name>
<evidence type="ECO:0000259" key="7">
    <source>
        <dbReference type="PROSITE" id="PS50097"/>
    </source>
</evidence>
<dbReference type="Gene3D" id="3.30.710.10">
    <property type="entry name" value="Potassium Channel Kv1.1, Chain A"/>
    <property type="match status" value="1"/>
</dbReference>
<feature type="domain" description="BTB" evidence="7">
    <location>
        <begin position="31"/>
        <end position="94"/>
    </location>
</feature>
<dbReference type="PANTHER" id="PTHR46105">
    <property type="entry name" value="AGAP004733-PA"/>
    <property type="match status" value="1"/>
</dbReference>
<dbReference type="GO" id="GO:0000978">
    <property type="term" value="F:RNA polymerase II cis-regulatory region sequence-specific DNA binding"/>
    <property type="evidence" value="ECO:0000318"/>
    <property type="project" value="GO_Central"/>
</dbReference>
<organism evidence="9 10">
    <name type="scientific">Branchiostoma floridae</name>
    <name type="common">Florida lancelet</name>
    <name type="synonym">Amphioxus</name>
    <dbReference type="NCBI Taxonomy" id="7739"/>
    <lineage>
        <taxon>Eukaryota</taxon>
        <taxon>Metazoa</taxon>
        <taxon>Chordata</taxon>
        <taxon>Cephalochordata</taxon>
        <taxon>Leptocardii</taxon>
        <taxon>Amphioxiformes</taxon>
        <taxon>Branchiostomatidae</taxon>
        <taxon>Branchiostoma</taxon>
    </lineage>
</organism>
<dbReference type="InterPro" id="IPR050457">
    <property type="entry name" value="ZnFinger_BTB_dom_contain"/>
</dbReference>
<reference evidence="10" key="1">
    <citation type="journal article" date="2016" name="Genome Biol. Evol.">
        <title>Conserved non-coding elements in the most distant genera of cephalochordates: the Goldilocks principle.</title>
        <authorList>
            <person name="Yue J.X."/>
            <person name="Kozmikova I."/>
            <person name="Ono H."/>
            <person name="Nossa C.W."/>
            <person name="Kozmik Z."/>
            <person name="Putnam N.H."/>
            <person name="Yu J.K."/>
            <person name="Holland L.Z."/>
        </authorList>
    </citation>
    <scope>NUCLEOTIDE SEQUENCE</scope>
</reference>
<dbReference type="RefSeq" id="XP_035664685.1">
    <property type="nucleotide sequence ID" value="XM_035808792.1"/>
</dbReference>
<dbReference type="GO" id="GO:0008270">
    <property type="term" value="F:zinc ion binding"/>
    <property type="evidence" value="ECO:0007669"/>
    <property type="project" value="UniProtKB-KW"/>
</dbReference>
<keyword evidence="4" id="KW-0862">Zinc</keyword>
<evidence type="ECO:0000313" key="9">
    <source>
        <dbReference type="Proteomes" id="UP000001554"/>
    </source>
</evidence>
<keyword evidence="3 5" id="KW-0863">Zinc-finger</keyword>
<dbReference type="Pfam" id="PF00096">
    <property type="entry name" value="zf-C2H2"/>
    <property type="match status" value="3"/>
</dbReference>
<dbReference type="PROSITE" id="PS50097">
    <property type="entry name" value="BTB"/>
    <property type="match status" value="1"/>
</dbReference>
<dbReference type="OrthoDB" id="10039931at2759"/>
<reference evidence="10" key="2">
    <citation type="submission" date="2025-08" db="UniProtKB">
        <authorList>
            <consortium name="RefSeq"/>
        </authorList>
    </citation>
    <scope>IDENTIFICATION</scope>
</reference>
<feature type="region of interest" description="Disordered" evidence="6">
    <location>
        <begin position="129"/>
        <end position="171"/>
    </location>
</feature>
<dbReference type="SMART" id="SM00355">
    <property type="entry name" value="ZnF_C2H2"/>
    <property type="match status" value="4"/>
</dbReference>
<evidence type="ECO:0000256" key="6">
    <source>
        <dbReference type="SAM" id="MobiDB-lite"/>
    </source>
</evidence>
<sequence length="580" mass="63719">MATHQKHQYPDHAQNVLRRLNQQRRAGHRFCDIAIQVQDHVFWAHKCILCGSSGYFASVLSNSAADKVELPGLTPQGVAVVLDFVYTSELHLTIENALETNNAANFLQVMDILNNCSTFLAAALRTPTEPSGVRNVHSTSSDVGNTNRQSSSVSSPLESVSPSSGSQDDSRCKLGYPVLSTMLQECAAKAATSSTLNVIDASENQQSTQTASRPSSGQSVAQNTPRMQTRFSPEPSRQAVIHGTSEWSPGSNDNREMTFNPNRLSQMGQDRDGARPAVVVKIENEDNEVTSCSQENETVFASMFTSRGRRNSEEGNQQSSLRTKRFKMSSGSPSARLSYGVEGNRGDQGCHGNRLTPQEDTMGSLVLSCTSDSTAILDEVEGQGSDGNSQPDIKDQVQHEGSASHNLFNQHALLQSTVGPSADQTDVMPGTVVLCDECGALFSSQSALQQHRLSIHNCLQPFKCHICPAAFRRSYELDRHLVSHSQNFAAAQGLSATPPAIMIASTSFSEQREIADKPYRCEMCQISFKTKSNLSQHNLFRHTEERPFKCELCQAGFKRNFELNRHMNTHNRRRDMDGTI</sequence>
<dbReference type="InterPro" id="IPR036236">
    <property type="entry name" value="Znf_C2H2_sf"/>
</dbReference>
<feature type="compositionally biased region" description="Polar residues" evidence="6">
    <location>
        <begin position="245"/>
        <end position="257"/>
    </location>
</feature>
<proteinExistence type="predicted"/>
<evidence type="ECO:0000256" key="5">
    <source>
        <dbReference type="PROSITE-ProRule" id="PRU00042"/>
    </source>
</evidence>
<keyword evidence="9" id="KW-1185">Reference proteome</keyword>
<dbReference type="Gene3D" id="3.30.160.60">
    <property type="entry name" value="Classic Zinc Finger"/>
    <property type="match status" value="3"/>
</dbReference>
<dbReference type="SMART" id="SM00225">
    <property type="entry name" value="BTB"/>
    <property type="match status" value="1"/>
</dbReference>
<dbReference type="SUPFAM" id="SSF54695">
    <property type="entry name" value="POZ domain"/>
    <property type="match status" value="1"/>
</dbReference>
<evidence type="ECO:0000256" key="4">
    <source>
        <dbReference type="ARBA" id="ARBA00022833"/>
    </source>
</evidence>
<dbReference type="SUPFAM" id="SSF57667">
    <property type="entry name" value="beta-beta-alpha zinc fingers"/>
    <property type="match status" value="2"/>
</dbReference>
<dbReference type="GeneID" id="118408155"/>
<dbReference type="Proteomes" id="UP000001554">
    <property type="component" value="Unplaced"/>
</dbReference>
<dbReference type="AlphaFoldDB" id="A0A9J7HUI9"/>
<dbReference type="InterPro" id="IPR011333">
    <property type="entry name" value="SKP1/BTB/POZ_sf"/>
</dbReference>
<dbReference type="KEGG" id="bfo:118408155"/>
<keyword evidence="1" id="KW-0479">Metal-binding</keyword>
<dbReference type="InterPro" id="IPR000210">
    <property type="entry name" value="BTB/POZ_dom"/>
</dbReference>
<feature type="domain" description="C2H2-type" evidence="8">
    <location>
        <begin position="433"/>
        <end position="461"/>
    </location>
</feature>
<dbReference type="FunFam" id="3.30.160.60:FF:000100">
    <property type="entry name" value="Zinc finger 45-like"/>
    <property type="match status" value="1"/>
</dbReference>
<feature type="domain" description="C2H2-type" evidence="8">
    <location>
        <begin position="462"/>
        <end position="489"/>
    </location>
</feature>
<dbReference type="OMA" id="MNTHNRR"/>
<dbReference type="PROSITE" id="PS50157">
    <property type="entry name" value="ZINC_FINGER_C2H2_2"/>
    <property type="match status" value="4"/>
</dbReference>
<dbReference type="Pfam" id="PF00651">
    <property type="entry name" value="BTB"/>
    <property type="match status" value="1"/>
</dbReference>
<feature type="compositionally biased region" description="Low complexity" evidence="6">
    <location>
        <begin position="150"/>
        <end position="167"/>
    </location>
</feature>
<feature type="compositionally biased region" description="Polar residues" evidence="6">
    <location>
        <begin position="136"/>
        <end position="149"/>
    </location>
</feature>
<accession>A0A9J7HUI9</accession>
<dbReference type="InterPro" id="IPR013087">
    <property type="entry name" value="Znf_C2H2_type"/>
</dbReference>
<gene>
    <name evidence="10" type="primary">LOC118408155</name>
</gene>
<dbReference type="GO" id="GO:0000981">
    <property type="term" value="F:DNA-binding transcription factor activity, RNA polymerase II-specific"/>
    <property type="evidence" value="ECO:0000318"/>
    <property type="project" value="GO_Central"/>
</dbReference>
<evidence type="ECO:0000259" key="8">
    <source>
        <dbReference type="PROSITE" id="PS50157"/>
    </source>
</evidence>
<dbReference type="PANTHER" id="PTHR46105:SF28">
    <property type="entry name" value="ZINC FINGER PROTEIN 37-LIKE"/>
    <property type="match status" value="1"/>
</dbReference>
<protein>
    <submittedName>
        <fullName evidence="10">Zinc finger and BTB domain-containing protein 44-like</fullName>
    </submittedName>
</protein>
<evidence type="ECO:0000256" key="1">
    <source>
        <dbReference type="ARBA" id="ARBA00022723"/>
    </source>
</evidence>
<keyword evidence="2" id="KW-0677">Repeat</keyword>
<evidence type="ECO:0000256" key="3">
    <source>
        <dbReference type="ARBA" id="ARBA00022771"/>
    </source>
</evidence>
<dbReference type="GO" id="GO:0006357">
    <property type="term" value="P:regulation of transcription by RNA polymerase II"/>
    <property type="evidence" value="ECO:0000318"/>
    <property type="project" value="GO_Central"/>
</dbReference>
<evidence type="ECO:0000256" key="2">
    <source>
        <dbReference type="ARBA" id="ARBA00022737"/>
    </source>
</evidence>
<feature type="compositionally biased region" description="Polar residues" evidence="6">
    <location>
        <begin position="201"/>
        <end position="231"/>
    </location>
</feature>
<feature type="domain" description="C2H2-type" evidence="8">
    <location>
        <begin position="519"/>
        <end position="547"/>
    </location>
</feature>
<feature type="domain" description="C2H2-type" evidence="8">
    <location>
        <begin position="548"/>
        <end position="575"/>
    </location>
</feature>
<evidence type="ECO:0000313" key="10">
    <source>
        <dbReference type="RefSeq" id="XP_035664685.1"/>
    </source>
</evidence>
<feature type="region of interest" description="Disordered" evidence="6">
    <location>
        <begin position="305"/>
        <end position="351"/>
    </location>
</feature>